<evidence type="ECO:0000256" key="11">
    <source>
        <dbReference type="ARBA" id="ARBA00022984"/>
    </source>
</evidence>
<evidence type="ECO:0000256" key="5">
    <source>
        <dbReference type="ARBA" id="ARBA00022598"/>
    </source>
</evidence>
<dbReference type="PANTHER" id="PTHR23132:SF23">
    <property type="entry name" value="D-ALANINE--D-ALANINE LIGASE B"/>
    <property type="match status" value="1"/>
</dbReference>
<evidence type="ECO:0000256" key="10">
    <source>
        <dbReference type="ARBA" id="ARBA00022960"/>
    </source>
</evidence>
<keyword evidence="9 16" id="KW-0460">Magnesium</keyword>
<feature type="binding site" evidence="16">
    <location>
        <position position="262"/>
    </location>
    <ligand>
        <name>Mg(2+)</name>
        <dbReference type="ChEBI" id="CHEBI:18420"/>
        <label>2</label>
    </ligand>
</feature>
<dbReference type="SUPFAM" id="SSF52440">
    <property type="entry name" value="PreATP-grasp domain"/>
    <property type="match status" value="1"/>
</dbReference>
<dbReference type="RefSeq" id="WP_012896211.1">
    <property type="nucleotide sequence ID" value="NC_013642.1"/>
</dbReference>
<dbReference type="InterPro" id="IPR011127">
    <property type="entry name" value="Dala_Dala_lig_N"/>
</dbReference>
<comment type="catalytic activity">
    <reaction evidence="14">
        <text>2 D-alanine + ATP = D-alanyl-D-alanine + ADP + phosphate + H(+)</text>
        <dbReference type="Rhea" id="RHEA:11224"/>
        <dbReference type="ChEBI" id="CHEBI:15378"/>
        <dbReference type="ChEBI" id="CHEBI:30616"/>
        <dbReference type="ChEBI" id="CHEBI:43474"/>
        <dbReference type="ChEBI" id="CHEBI:57416"/>
        <dbReference type="ChEBI" id="CHEBI:57822"/>
        <dbReference type="ChEBI" id="CHEBI:456216"/>
        <dbReference type="EC" id="6.3.2.4"/>
    </reaction>
</comment>
<evidence type="ECO:0000313" key="19">
    <source>
        <dbReference type="EMBL" id="ADA66980.1"/>
    </source>
</evidence>
<dbReference type="EMBL" id="CP001839">
    <property type="protein sequence ID" value="ADA66980.1"/>
    <property type="molecule type" value="Genomic_DNA"/>
</dbReference>
<dbReference type="GO" id="GO:0008716">
    <property type="term" value="F:D-alanine-D-alanine ligase activity"/>
    <property type="evidence" value="ECO:0007669"/>
    <property type="project" value="UniProtKB-UniRule"/>
</dbReference>
<keyword evidence="7 17" id="KW-0547">Nucleotide-binding</keyword>
<dbReference type="InterPro" id="IPR000291">
    <property type="entry name" value="D-Ala_lig_Van_CS"/>
</dbReference>
<dbReference type="PROSITE" id="PS00843">
    <property type="entry name" value="DALA_DALA_LIGASE_1"/>
    <property type="match status" value="1"/>
</dbReference>
<evidence type="ECO:0000256" key="3">
    <source>
        <dbReference type="ARBA" id="ARBA00010871"/>
    </source>
</evidence>
<organism evidence="19 20">
    <name type="scientific">Thermotoga petrophila (strain ATCC BAA-489 / DSM 13996 / JCM 10882 / RKU-10)</name>
    <name type="common">Thermotoga naphthophila</name>
    <dbReference type="NCBI Taxonomy" id="590168"/>
    <lineage>
        <taxon>Bacteria</taxon>
        <taxon>Thermotogati</taxon>
        <taxon>Thermotogota</taxon>
        <taxon>Thermotogae</taxon>
        <taxon>Thermotogales</taxon>
        <taxon>Thermotogaceae</taxon>
        <taxon>Thermotoga</taxon>
    </lineage>
</organism>
<evidence type="ECO:0000256" key="1">
    <source>
        <dbReference type="ARBA" id="ARBA00001936"/>
    </source>
</evidence>
<dbReference type="InterPro" id="IPR016185">
    <property type="entry name" value="PreATP-grasp_dom_sf"/>
</dbReference>
<dbReference type="PANTHER" id="PTHR23132">
    <property type="entry name" value="D-ALANINE--D-ALANINE LIGASE"/>
    <property type="match status" value="1"/>
</dbReference>
<feature type="domain" description="ATP-grasp" evidence="18">
    <location>
        <begin position="99"/>
        <end position="293"/>
    </location>
</feature>
<dbReference type="Pfam" id="PF07478">
    <property type="entry name" value="Dala_Dala_lig_C"/>
    <property type="match status" value="1"/>
</dbReference>
<dbReference type="PROSITE" id="PS50975">
    <property type="entry name" value="ATP_GRASP"/>
    <property type="match status" value="1"/>
</dbReference>
<evidence type="ECO:0000259" key="18">
    <source>
        <dbReference type="PROSITE" id="PS50975"/>
    </source>
</evidence>
<evidence type="ECO:0000256" key="17">
    <source>
        <dbReference type="PROSITE-ProRule" id="PRU00409"/>
    </source>
</evidence>
<dbReference type="NCBIfam" id="TIGR01205">
    <property type="entry name" value="D_ala_D_alaTIGR"/>
    <property type="match status" value="1"/>
</dbReference>
<dbReference type="NCBIfam" id="NF011169">
    <property type="entry name" value="PRK14571.1"/>
    <property type="match status" value="1"/>
</dbReference>
<dbReference type="AlphaFoldDB" id="D2C7P4"/>
<dbReference type="GO" id="GO:0005737">
    <property type="term" value="C:cytoplasm"/>
    <property type="evidence" value="ECO:0007669"/>
    <property type="project" value="UniProtKB-SubCell"/>
</dbReference>
<dbReference type="UniPathway" id="UPA00219"/>
<dbReference type="GO" id="GO:0008360">
    <property type="term" value="P:regulation of cell shape"/>
    <property type="evidence" value="ECO:0007669"/>
    <property type="project" value="UniProtKB-KW"/>
</dbReference>
<evidence type="ECO:0000256" key="16">
    <source>
        <dbReference type="PIRSR" id="PIRSR039102-3"/>
    </source>
</evidence>
<comment type="cofactor">
    <cofactor evidence="16">
        <name>Mg(2+)</name>
        <dbReference type="ChEBI" id="CHEBI:18420"/>
    </cofactor>
    <cofactor evidence="16">
        <name>Mn(2+)</name>
        <dbReference type="ChEBI" id="CHEBI:29035"/>
    </cofactor>
    <text evidence="16">Binds 2 magnesium or manganese ions per subunit.</text>
</comment>
<evidence type="ECO:0000256" key="2">
    <source>
        <dbReference type="ARBA" id="ARBA00004496"/>
    </source>
</evidence>
<evidence type="ECO:0000256" key="13">
    <source>
        <dbReference type="ARBA" id="ARBA00023316"/>
    </source>
</evidence>
<evidence type="ECO:0000256" key="4">
    <source>
        <dbReference type="ARBA" id="ARBA00022490"/>
    </source>
</evidence>
<accession>D2C7P4</accession>
<dbReference type="KEGG" id="tnp:Tnap_0889"/>
<comment type="pathway">
    <text evidence="14">Cell wall biogenesis; peptidoglycan biosynthesis.</text>
</comment>
<proteinExistence type="inferred from homology"/>
<dbReference type="EC" id="6.3.2.4" evidence="14"/>
<dbReference type="FunFam" id="3.30.1490.20:FF:000057">
    <property type="entry name" value="D-alanine--D-alanine ligase"/>
    <property type="match status" value="1"/>
</dbReference>
<dbReference type="Gene3D" id="3.40.50.20">
    <property type="match status" value="1"/>
</dbReference>
<feature type="active site" evidence="15">
    <location>
        <position position="271"/>
    </location>
</feature>
<evidence type="ECO:0000256" key="7">
    <source>
        <dbReference type="ARBA" id="ARBA00022741"/>
    </source>
</evidence>
<comment type="subcellular location">
    <subcellularLocation>
        <location evidence="2 14">Cytoplasm</location>
    </subcellularLocation>
</comment>
<evidence type="ECO:0000256" key="8">
    <source>
        <dbReference type="ARBA" id="ARBA00022840"/>
    </source>
</evidence>
<comment type="similarity">
    <text evidence="3 14">Belongs to the D-alanine--D-alanine ligase family.</text>
</comment>
<keyword evidence="4 14" id="KW-0963">Cytoplasm</keyword>
<dbReference type="HOGENOM" id="CLU_039268_1_1_0"/>
<feature type="binding site" evidence="16">
    <location>
        <position position="260"/>
    </location>
    <ligand>
        <name>Mg(2+)</name>
        <dbReference type="ChEBI" id="CHEBI:18420"/>
        <label>1</label>
    </ligand>
</feature>
<dbReference type="InterPro" id="IPR011095">
    <property type="entry name" value="Dala_Dala_lig_C"/>
</dbReference>
<keyword evidence="5 14" id="KW-0436">Ligase</keyword>
<keyword evidence="20" id="KW-1185">Reference proteome</keyword>
<evidence type="ECO:0000256" key="6">
    <source>
        <dbReference type="ARBA" id="ARBA00022723"/>
    </source>
</evidence>
<keyword evidence="8 17" id="KW-0067">ATP-binding</keyword>
<dbReference type="InterPro" id="IPR013815">
    <property type="entry name" value="ATP_grasp_subdomain_1"/>
</dbReference>
<comment type="cofactor">
    <cofactor evidence="1">
        <name>Mn(2+)</name>
        <dbReference type="ChEBI" id="CHEBI:29035"/>
    </cofactor>
</comment>
<dbReference type="Pfam" id="PF01820">
    <property type="entry name" value="Dala_Dala_lig_N"/>
    <property type="match status" value="1"/>
</dbReference>
<dbReference type="GO" id="GO:0005524">
    <property type="term" value="F:ATP binding"/>
    <property type="evidence" value="ECO:0007669"/>
    <property type="project" value="UniProtKB-UniRule"/>
</dbReference>
<dbReference type="SUPFAM" id="SSF56059">
    <property type="entry name" value="Glutathione synthetase ATP-binding domain-like"/>
    <property type="match status" value="1"/>
</dbReference>
<keyword evidence="6 16" id="KW-0479">Metal-binding</keyword>
<gene>
    <name evidence="14" type="primary">ddl</name>
    <name evidence="19" type="ordered locus">Tnap_0889</name>
</gene>
<feature type="binding site" evidence="16">
    <location>
        <position position="248"/>
    </location>
    <ligand>
        <name>Mg(2+)</name>
        <dbReference type="ChEBI" id="CHEBI:18420"/>
        <label>1</label>
    </ligand>
</feature>
<evidence type="ECO:0000313" key="20">
    <source>
        <dbReference type="Proteomes" id="UP000000940"/>
    </source>
</evidence>
<comment type="function">
    <text evidence="14">Cell wall formation.</text>
</comment>
<feature type="active site" evidence="15">
    <location>
        <position position="137"/>
    </location>
</feature>
<dbReference type="GO" id="GO:0009252">
    <property type="term" value="P:peptidoglycan biosynthetic process"/>
    <property type="evidence" value="ECO:0007669"/>
    <property type="project" value="UniProtKB-UniRule"/>
</dbReference>
<dbReference type="PROSITE" id="PS00844">
    <property type="entry name" value="DALA_DALA_LIGASE_2"/>
    <property type="match status" value="1"/>
</dbReference>
<protein>
    <recommendedName>
        <fullName evidence="14">D-alanine--D-alanine ligase</fullName>
        <ecNumber evidence="14">6.3.2.4</ecNumber>
    </recommendedName>
    <alternativeName>
        <fullName evidence="14">D-Ala-D-Ala ligase</fullName>
    </alternativeName>
    <alternativeName>
        <fullName evidence="14">D-alanylalanine synthetase</fullName>
    </alternativeName>
</protein>
<evidence type="ECO:0000256" key="15">
    <source>
        <dbReference type="PIRSR" id="PIRSR039102-1"/>
    </source>
</evidence>
<dbReference type="Proteomes" id="UP000000940">
    <property type="component" value="Chromosome"/>
</dbReference>
<keyword evidence="10 14" id="KW-0133">Cell shape</keyword>
<evidence type="ECO:0000256" key="9">
    <source>
        <dbReference type="ARBA" id="ARBA00022842"/>
    </source>
</evidence>
<dbReference type="NCBIfam" id="NF002378">
    <property type="entry name" value="PRK01372.1"/>
    <property type="match status" value="1"/>
</dbReference>
<feature type="binding site" evidence="16">
    <location>
        <position position="260"/>
    </location>
    <ligand>
        <name>Mg(2+)</name>
        <dbReference type="ChEBI" id="CHEBI:18420"/>
        <label>2</label>
    </ligand>
</feature>
<feature type="active site" evidence="15">
    <location>
        <position position="13"/>
    </location>
</feature>
<dbReference type="GO" id="GO:0071555">
    <property type="term" value="P:cell wall organization"/>
    <property type="evidence" value="ECO:0007669"/>
    <property type="project" value="UniProtKB-KW"/>
</dbReference>
<dbReference type="Gene3D" id="3.30.1490.20">
    <property type="entry name" value="ATP-grasp fold, A domain"/>
    <property type="match status" value="1"/>
</dbReference>
<dbReference type="GO" id="GO:0046872">
    <property type="term" value="F:metal ion binding"/>
    <property type="evidence" value="ECO:0007669"/>
    <property type="project" value="UniProtKB-KW"/>
</dbReference>
<dbReference type="Gene3D" id="3.30.470.20">
    <property type="entry name" value="ATP-grasp fold, B domain"/>
    <property type="match status" value="1"/>
</dbReference>
<keyword evidence="11 14" id="KW-0573">Peptidoglycan synthesis</keyword>
<evidence type="ECO:0000256" key="12">
    <source>
        <dbReference type="ARBA" id="ARBA00023211"/>
    </source>
</evidence>
<evidence type="ECO:0000256" key="14">
    <source>
        <dbReference type="HAMAP-Rule" id="MF_00047"/>
    </source>
</evidence>
<dbReference type="InterPro" id="IPR005905">
    <property type="entry name" value="D_ala_D_ala"/>
</dbReference>
<dbReference type="HAMAP" id="MF_00047">
    <property type="entry name" value="Dala_Dala_lig"/>
    <property type="match status" value="1"/>
</dbReference>
<dbReference type="PIRSF" id="PIRSF039102">
    <property type="entry name" value="Ddl/VanB"/>
    <property type="match status" value="1"/>
</dbReference>
<keyword evidence="12 16" id="KW-0464">Manganese</keyword>
<name>D2C7P4_THEP2</name>
<keyword evidence="13 14" id="KW-0961">Cell wall biogenesis/degradation</keyword>
<sequence length="303" mass="34261">MRVALLMGGVSREREISLRSGERVKKALEKLGYEYTVFDVKEDFLKEVDQLKSFDVVFNVLHGTFGEDGTLQAILDFLGIRYTGSDAFSSMICFDKLATYRFLKDIVEIPDFIEIREFMETSPLGYPCVVKPRREGSSIGVFICESDEEFQHAIKEDLPQYGSVIVQEYIPGREMTVSILETEKGFEVLPILELRPKRRFYDYVAKYTKGETEFILPAPLNPSEERLVKETALKAFVEAGCRGFGRVDGIFSNGRFYFLEINTVPGLTETSDLPASAKAGGIEFEELVEIILKSAFLKGEVRA</sequence>
<reference evidence="19 20" key="1">
    <citation type="submission" date="2009-12" db="EMBL/GenBank/DDBJ databases">
        <title>Complete sequence of Thermotoga petrophila RKU-1.</title>
        <authorList>
            <consortium name="US DOE Joint Genome Institute"/>
            <person name="Lucas S."/>
            <person name="Copeland A."/>
            <person name="Lapidus A."/>
            <person name="Glavina del Rio T."/>
            <person name="Dalin E."/>
            <person name="Tice H."/>
            <person name="Bruce D."/>
            <person name="Goodwin L."/>
            <person name="Pitluck S."/>
            <person name="Munk A.C."/>
            <person name="Brettin T."/>
            <person name="Detter J.C."/>
            <person name="Han C."/>
            <person name="Tapia R."/>
            <person name="Larimer F."/>
            <person name="Land M."/>
            <person name="Hauser L."/>
            <person name="Kyrpides N."/>
            <person name="Mikhailova N."/>
            <person name="Nelson K.E."/>
            <person name="Gogarten J.P."/>
            <person name="Noll K.M."/>
        </authorList>
    </citation>
    <scope>NUCLEOTIDE SEQUENCE [LARGE SCALE GENOMIC DNA]</scope>
    <source>
        <strain evidence="20">ATCC BAA-489 / DSM 13996 / JCM 10882 / RKU-10</strain>
    </source>
</reference>
<dbReference type="InterPro" id="IPR011761">
    <property type="entry name" value="ATP-grasp"/>
</dbReference>